<keyword evidence="1" id="KW-1133">Transmembrane helix</keyword>
<feature type="transmembrane region" description="Helical" evidence="1">
    <location>
        <begin position="216"/>
        <end position="242"/>
    </location>
</feature>
<dbReference type="EMBL" id="CP088295">
    <property type="protein sequence ID" value="UUY03917.1"/>
    <property type="molecule type" value="Genomic_DNA"/>
</dbReference>
<feature type="transmembrane region" description="Helical" evidence="1">
    <location>
        <begin position="143"/>
        <end position="163"/>
    </location>
</feature>
<feature type="transmembrane region" description="Helical" evidence="1">
    <location>
        <begin position="254"/>
        <end position="278"/>
    </location>
</feature>
<proteinExistence type="predicted"/>
<evidence type="ECO:0000313" key="2">
    <source>
        <dbReference type="EMBL" id="UUY03917.1"/>
    </source>
</evidence>
<organism evidence="2 3">
    <name type="scientific">Svornostia abyssi</name>
    <dbReference type="NCBI Taxonomy" id="2898438"/>
    <lineage>
        <taxon>Bacteria</taxon>
        <taxon>Bacillati</taxon>
        <taxon>Actinomycetota</taxon>
        <taxon>Thermoleophilia</taxon>
        <taxon>Solirubrobacterales</taxon>
        <taxon>Baekduiaceae</taxon>
        <taxon>Svornostia</taxon>
    </lineage>
</organism>
<keyword evidence="3" id="KW-1185">Reference proteome</keyword>
<evidence type="ECO:0000313" key="3">
    <source>
        <dbReference type="Proteomes" id="UP001058860"/>
    </source>
</evidence>
<feature type="transmembrane region" description="Helical" evidence="1">
    <location>
        <begin position="115"/>
        <end position="137"/>
    </location>
</feature>
<gene>
    <name evidence="2" type="ORF">LRS13_25255</name>
</gene>
<reference evidence="3" key="1">
    <citation type="submission" date="2021-11" db="EMBL/GenBank/DDBJ databases">
        <title>Cultivation dependent microbiological survey of springs from the worlds oldest radium mine currently devoted to the extraction of radon-saturated water.</title>
        <authorList>
            <person name="Kapinusova G."/>
            <person name="Smrhova T."/>
            <person name="Strejcek M."/>
            <person name="Suman J."/>
            <person name="Jani K."/>
            <person name="Pajer P."/>
            <person name="Uhlik O."/>
        </authorList>
    </citation>
    <scope>NUCLEOTIDE SEQUENCE [LARGE SCALE GENOMIC DNA]</scope>
    <source>
        <strain evidence="3">J379</strain>
    </source>
</reference>
<protein>
    <submittedName>
        <fullName evidence="2">Uncharacterized protein</fullName>
    </submittedName>
</protein>
<dbReference type="RefSeq" id="WP_353864416.1">
    <property type="nucleotide sequence ID" value="NZ_CP088295.1"/>
</dbReference>
<dbReference type="Proteomes" id="UP001058860">
    <property type="component" value="Chromosome"/>
</dbReference>
<name>A0ABY5PH52_9ACTN</name>
<keyword evidence="1" id="KW-0472">Membrane</keyword>
<feature type="transmembrane region" description="Helical" evidence="1">
    <location>
        <begin position="184"/>
        <end position="204"/>
    </location>
</feature>
<keyword evidence="1" id="KW-0812">Transmembrane</keyword>
<sequence length="299" mass="29814">MGRLGPAAVTVAALAAVAGVVIWRAGEVGEALRVVPLAAVLGAIALHAVTLLLRSEGWRVAIAAIDGRPLDREAVHGANAGAFGAGTVQSHFALPVRVALLRRWRGDAAPRPMQLALADLPIALAEACCVVLLLALWKPWLAVPGVVVLLALGPVARASCARWDHSRPTVRGVAVLADGRRRTVLLALAAAITLVSAARVWLVLAACGVPADAPDVALVVGTLGVLGLLPLGPAASPGATLATLAADGVGSAMAAGLVISASSIGAVVLYALLVAGALGGRRLATWSPAGVPAPEGAEA</sequence>
<evidence type="ECO:0000256" key="1">
    <source>
        <dbReference type="SAM" id="Phobius"/>
    </source>
</evidence>
<feature type="transmembrane region" description="Helical" evidence="1">
    <location>
        <begin position="34"/>
        <end position="53"/>
    </location>
</feature>
<accession>A0ABY5PH52</accession>